<dbReference type="Proteomes" id="UP000076871">
    <property type="component" value="Unassembled WGS sequence"/>
</dbReference>
<dbReference type="RefSeq" id="XP_040768190.1">
    <property type="nucleotide sequence ID" value="XM_040902410.1"/>
</dbReference>
<proteinExistence type="predicted"/>
<dbReference type="EMBL" id="KV427609">
    <property type="protein sequence ID" value="KZT10450.1"/>
    <property type="molecule type" value="Genomic_DNA"/>
</dbReference>
<dbReference type="AlphaFoldDB" id="A0A165GJS6"/>
<protein>
    <submittedName>
        <fullName evidence="1">Uncharacterized protein</fullName>
    </submittedName>
</protein>
<sequence>MCRFRLCKRLVKYAQLVLRCLECLRSHDVHESLRNRSTKAFLKIYIVSSEALAREQRELCRQAQRLTCLPPPPEARRVFNGICSVPPPPITVQPHVCASMSMTDT</sequence>
<name>A0A165GJS6_9APHY</name>
<dbReference type="GeneID" id="63819441"/>
<keyword evidence="2" id="KW-1185">Reference proteome</keyword>
<gene>
    <name evidence="1" type="ORF">LAESUDRAFT_425921</name>
</gene>
<dbReference type="InParanoid" id="A0A165GJS6"/>
<reference evidence="1 2" key="1">
    <citation type="journal article" date="2016" name="Mol. Biol. Evol.">
        <title>Comparative Genomics of Early-Diverging Mushroom-Forming Fungi Provides Insights into the Origins of Lignocellulose Decay Capabilities.</title>
        <authorList>
            <person name="Nagy L.G."/>
            <person name="Riley R."/>
            <person name="Tritt A."/>
            <person name="Adam C."/>
            <person name="Daum C."/>
            <person name="Floudas D."/>
            <person name="Sun H."/>
            <person name="Yadav J.S."/>
            <person name="Pangilinan J."/>
            <person name="Larsson K.H."/>
            <person name="Matsuura K."/>
            <person name="Barry K."/>
            <person name="Labutti K."/>
            <person name="Kuo R."/>
            <person name="Ohm R.A."/>
            <person name="Bhattacharya S.S."/>
            <person name="Shirouzu T."/>
            <person name="Yoshinaga Y."/>
            <person name="Martin F.M."/>
            <person name="Grigoriev I.V."/>
            <person name="Hibbett D.S."/>
        </authorList>
    </citation>
    <scope>NUCLEOTIDE SEQUENCE [LARGE SCALE GENOMIC DNA]</scope>
    <source>
        <strain evidence="1 2">93-53</strain>
    </source>
</reference>
<evidence type="ECO:0000313" key="2">
    <source>
        <dbReference type="Proteomes" id="UP000076871"/>
    </source>
</evidence>
<organism evidence="1 2">
    <name type="scientific">Laetiporus sulphureus 93-53</name>
    <dbReference type="NCBI Taxonomy" id="1314785"/>
    <lineage>
        <taxon>Eukaryota</taxon>
        <taxon>Fungi</taxon>
        <taxon>Dikarya</taxon>
        <taxon>Basidiomycota</taxon>
        <taxon>Agaricomycotina</taxon>
        <taxon>Agaricomycetes</taxon>
        <taxon>Polyporales</taxon>
        <taxon>Laetiporus</taxon>
    </lineage>
</organism>
<accession>A0A165GJS6</accession>
<evidence type="ECO:0000313" key="1">
    <source>
        <dbReference type="EMBL" id="KZT10450.1"/>
    </source>
</evidence>